<dbReference type="Proteomes" id="UP001642484">
    <property type="component" value="Unassembled WGS sequence"/>
</dbReference>
<evidence type="ECO:0000313" key="1">
    <source>
        <dbReference type="EMBL" id="CAK9007200.1"/>
    </source>
</evidence>
<protein>
    <submittedName>
        <fullName evidence="1">Uncharacterized protein</fullName>
    </submittedName>
</protein>
<accession>A0ABP0IYM5</accession>
<name>A0ABP0IYM5_9DINO</name>
<sequence>MASVLRRPKARPRPRLRTCRWMRVRCAEGNVVVRMGGLSEVPREGGEMKRRASTSFHSHFGRFSLSGSRNWVPKGVAKPWSHARRVLEKQGLVLLRGLLPKDAVACARTRLLTELKQLKAVGAGAELSPECAEGEVPMPSLLRRLDLQALPEVQAVLEHAALFDATARGSNCL</sequence>
<keyword evidence="2" id="KW-1185">Reference proteome</keyword>
<gene>
    <name evidence="1" type="ORF">CCMP2556_LOCUS8737</name>
</gene>
<evidence type="ECO:0000313" key="2">
    <source>
        <dbReference type="Proteomes" id="UP001642484"/>
    </source>
</evidence>
<reference evidence="1 2" key="1">
    <citation type="submission" date="2024-02" db="EMBL/GenBank/DDBJ databases">
        <authorList>
            <person name="Chen Y."/>
            <person name="Shah S."/>
            <person name="Dougan E. K."/>
            <person name="Thang M."/>
            <person name="Chan C."/>
        </authorList>
    </citation>
    <scope>NUCLEOTIDE SEQUENCE [LARGE SCALE GENOMIC DNA]</scope>
</reference>
<organism evidence="1 2">
    <name type="scientific">Durusdinium trenchii</name>
    <dbReference type="NCBI Taxonomy" id="1381693"/>
    <lineage>
        <taxon>Eukaryota</taxon>
        <taxon>Sar</taxon>
        <taxon>Alveolata</taxon>
        <taxon>Dinophyceae</taxon>
        <taxon>Suessiales</taxon>
        <taxon>Symbiodiniaceae</taxon>
        <taxon>Durusdinium</taxon>
    </lineage>
</organism>
<proteinExistence type="predicted"/>
<comment type="caution">
    <text evidence="1">The sequence shown here is derived from an EMBL/GenBank/DDBJ whole genome shotgun (WGS) entry which is preliminary data.</text>
</comment>
<dbReference type="EMBL" id="CAXAMN010004002">
    <property type="protein sequence ID" value="CAK9007200.1"/>
    <property type="molecule type" value="Genomic_DNA"/>
</dbReference>